<dbReference type="CDD" id="cd04506">
    <property type="entry name" value="SGNH_hydrolase_YpmR_like"/>
    <property type="match status" value="1"/>
</dbReference>
<dbReference type="GO" id="GO:0004622">
    <property type="term" value="F:phosphatidylcholine lysophospholipase activity"/>
    <property type="evidence" value="ECO:0007669"/>
    <property type="project" value="TreeGrafter"/>
</dbReference>
<dbReference type="InterPro" id="IPR013830">
    <property type="entry name" value="SGNH_hydro"/>
</dbReference>
<dbReference type="InterPro" id="IPR051532">
    <property type="entry name" value="Ester_Hydrolysis_Enzymes"/>
</dbReference>
<name>A0A483B114_OENOE</name>
<dbReference type="Proteomes" id="UP000181728">
    <property type="component" value="Unassembled WGS sequence"/>
</dbReference>
<dbReference type="EMBL" id="MLOK01000038">
    <property type="protein sequence ID" value="OIM21264.1"/>
    <property type="molecule type" value="Genomic_DNA"/>
</dbReference>
<accession>A0A483B114</accession>
<sequence length="299" mass="33673">MKVFLKILTAIILGFIGVFVISIILTPKSNNDAKQESNQNITVVFLGDSLTYGVGDTAGEHGYTGRVMKLLKKTYPQYKFSSYDFGKPGDRSDQILKRINQSSEQQQLLKKADLVIMTVGGNDLRQELLKNADTKSASSLTSSVKKSSAKYETSLKNLLKRVAILRKSKSSLFIFGNYNPTFVNMASRKDINQDVKLYNAINKKLVKQQTNGYYISIFRQLTYGQYQTSKQIKKLTSEDLIANGKVGNKTQKSVLSGSIKIKNDYISQADHFHPNNLGYDYMAKELFKAVNSNNIWQKK</sequence>
<reference evidence="1 2" key="1">
    <citation type="journal article" date="2016" name="BMC Genomics">
        <title>Consensus pan-genome assembly of the specialised wine bacterium Oenococcus oeni.</title>
        <authorList>
            <person name="Sternes P.R."/>
            <person name="Borneman A.R."/>
        </authorList>
    </citation>
    <scope>NUCLEOTIDE SEQUENCE [LARGE SCALE GENOMIC DNA]</scope>
    <source>
        <strain evidence="1 2">AWRIB661</strain>
    </source>
</reference>
<proteinExistence type="predicted"/>
<dbReference type="AlphaFoldDB" id="A0A483B114"/>
<dbReference type="Pfam" id="PF13472">
    <property type="entry name" value="Lipase_GDSL_2"/>
    <property type="match status" value="1"/>
</dbReference>
<gene>
    <name evidence="1" type="ORF">ATX59_04915</name>
</gene>
<organism evidence="1 2">
    <name type="scientific">Oenococcus oeni</name>
    <name type="common">Leuconostoc oenos</name>
    <dbReference type="NCBI Taxonomy" id="1247"/>
    <lineage>
        <taxon>Bacteria</taxon>
        <taxon>Bacillati</taxon>
        <taxon>Bacillota</taxon>
        <taxon>Bacilli</taxon>
        <taxon>Lactobacillales</taxon>
        <taxon>Lactobacillaceae</taxon>
        <taxon>Oenococcus</taxon>
    </lineage>
</organism>
<protein>
    <submittedName>
        <fullName evidence="1">Lysophospholipase</fullName>
    </submittedName>
</protein>
<evidence type="ECO:0000313" key="1">
    <source>
        <dbReference type="EMBL" id="OIM21264.1"/>
    </source>
</evidence>
<dbReference type="PANTHER" id="PTHR30383:SF27">
    <property type="entry name" value="SPORE GERMINATION LIPASE LIPC"/>
    <property type="match status" value="1"/>
</dbReference>
<dbReference type="InterPro" id="IPR036514">
    <property type="entry name" value="SGNH_hydro_sf"/>
</dbReference>
<dbReference type="Gene3D" id="3.40.50.1110">
    <property type="entry name" value="SGNH hydrolase"/>
    <property type="match status" value="1"/>
</dbReference>
<dbReference type="RefSeq" id="WP_032818455.1">
    <property type="nucleotide sequence ID" value="NZ_MLKQ01000150.1"/>
</dbReference>
<dbReference type="PANTHER" id="PTHR30383">
    <property type="entry name" value="THIOESTERASE 1/PROTEASE 1/LYSOPHOSPHOLIPASE L1"/>
    <property type="match status" value="1"/>
</dbReference>
<comment type="caution">
    <text evidence="1">The sequence shown here is derived from an EMBL/GenBank/DDBJ whole genome shotgun (WGS) entry which is preliminary data.</text>
</comment>
<evidence type="ECO:0000313" key="2">
    <source>
        <dbReference type="Proteomes" id="UP000181728"/>
    </source>
</evidence>
<dbReference type="SUPFAM" id="SSF52266">
    <property type="entry name" value="SGNH hydrolase"/>
    <property type="match status" value="1"/>
</dbReference>